<accession>A0ACB8SVK1</accession>
<organism evidence="1 2">
    <name type="scientific">Artomyces pyxidatus</name>
    <dbReference type="NCBI Taxonomy" id="48021"/>
    <lineage>
        <taxon>Eukaryota</taxon>
        <taxon>Fungi</taxon>
        <taxon>Dikarya</taxon>
        <taxon>Basidiomycota</taxon>
        <taxon>Agaricomycotina</taxon>
        <taxon>Agaricomycetes</taxon>
        <taxon>Russulales</taxon>
        <taxon>Auriscalpiaceae</taxon>
        <taxon>Artomyces</taxon>
    </lineage>
</organism>
<dbReference type="EMBL" id="MU277220">
    <property type="protein sequence ID" value="KAI0060273.1"/>
    <property type="molecule type" value="Genomic_DNA"/>
</dbReference>
<reference evidence="1" key="2">
    <citation type="journal article" date="2022" name="New Phytol.">
        <title>Evolutionary transition to the ectomycorrhizal habit in the genomes of a hyperdiverse lineage of mushroom-forming fungi.</title>
        <authorList>
            <person name="Looney B."/>
            <person name="Miyauchi S."/>
            <person name="Morin E."/>
            <person name="Drula E."/>
            <person name="Courty P.E."/>
            <person name="Kohler A."/>
            <person name="Kuo A."/>
            <person name="LaButti K."/>
            <person name="Pangilinan J."/>
            <person name="Lipzen A."/>
            <person name="Riley R."/>
            <person name="Andreopoulos W."/>
            <person name="He G."/>
            <person name="Johnson J."/>
            <person name="Nolan M."/>
            <person name="Tritt A."/>
            <person name="Barry K.W."/>
            <person name="Grigoriev I.V."/>
            <person name="Nagy L.G."/>
            <person name="Hibbett D."/>
            <person name="Henrissat B."/>
            <person name="Matheny P.B."/>
            <person name="Labbe J."/>
            <person name="Martin F.M."/>
        </authorList>
    </citation>
    <scope>NUCLEOTIDE SEQUENCE</scope>
    <source>
        <strain evidence="1">HHB10654</strain>
    </source>
</reference>
<reference evidence="1" key="1">
    <citation type="submission" date="2021-03" db="EMBL/GenBank/DDBJ databases">
        <authorList>
            <consortium name="DOE Joint Genome Institute"/>
            <person name="Ahrendt S."/>
            <person name="Looney B.P."/>
            <person name="Miyauchi S."/>
            <person name="Morin E."/>
            <person name="Drula E."/>
            <person name="Courty P.E."/>
            <person name="Chicoki N."/>
            <person name="Fauchery L."/>
            <person name="Kohler A."/>
            <person name="Kuo A."/>
            <person name="Labutti K."/>
            <person name="Pangilinan J."/>
            <person name="Lipzen A."/>
            <person name="Riley R."/>
            <person name="Andreopoulos W."/>
            <person name="He G."/>
            <person name="Johnson J."/>
            <person name="Barry K.W."/>
            <person name="Grigoriev I.V."/>
            <person name="Nagy L."/>
            <person name="Hibbett D."/>
            <person name="Henrissat B."/>
            <person name="Matheny P.B."/>
            <person name="Labbe J."/>
            <person name="Martin F."/>
        </authorList>
    </citation>
    <scope>NUCLEOTIDE SEQUENCE</scope>
    <source>
        <strain evidence="1">HHB10654</strain>
    </source>
</reference>
<proteinExistence type="predicted"/>
<evidence type="ECO:0000313" key="2">
    <source>
        <dbReference type="Proteomes" id="UP000814140"/>
    </source>
</evidence>
<sequence>MTQWIPLRDSFLDEMIRHEGLGRHETVPLCTGCNAVEASVRCEDCLGSPMLCPSCICSVHATDPFHRIQRWNGAFFEAHSLSEAGLCIQLGHDGLECPNPRPHTSTLTVIDITGVHKVTVCYCDCGLMQTVFNYTQLLRARWWPATVKRPRTVTTFRTCKLFHALTIQGKVNAYDFWNGLVRVTDGTGLKKPANHYKDFIRSLRCFRNLRMAKRGGRAHDPSGIQATKAGELVVECPACPQPGRNMPDGWEDAPADQQWKYAIMLAVDANFKLKLKNRGLDDVQLALGWSYFVEEEPYQAHIEAHKDEVEMKHCDSSFAAVDLANAPAQKRFAVNGVGAVICARHCFYRKNGIGDLQRGERYCNMDFVLLSTIAQTAAEMKSMVLSYDIACQYSKNFKRRMDQFPVDFRIDVSQTSITFVVPKFHLLAHGTSCQVSYSLNFTEGVGRTCGEGIEAGWSDTNGAALSTREMSSENRHEALDDLFGAINWRKTISLDDQLLKQLKEAVPALEKHQKLHEEATASFPPSVIQRWERMIEVWENDRSKPNPYREPDLPDVRLELARQEAEEVKRGESMSLHETSASVFISTGIDLEEQQRALRVKCKGEESKTAAGKASIQEKRNALQHRVKNWRIIQQIYMPAAISLLARDDEAVATSVADTPGSSGTNSRVDRDKVENEKLWLPSEVPADLWSAGLTHGLIEKTVKLRTAQAEDSLHHIRRQLRIRKGLIHYKHVFVNGPSQQANTRARTTIAKLTERLNRHVATYRAARTALVILDPEGSWAHTLRELHQDDVRAPRDFDEEGLGEGHREIPWIWRTLSHERRDVPGGGENMSEDEVHDSMRIDWVKGRARARRWREEIIHICEEMPRSVQFLQWKSVWWSEHAELRADAPYDIRSGLKMYAARHAAMYSALAARFKGKWSKALSTHGLTSAVVVIGDSDSESELSENDEGGYSSEELDL</sequence>
<evidence type="ECO:0000313" key="1">
    <source>
        <dbReference type="EMBL" id="KAI0060273.1"/>
    </source>
</evidence>
<protein>
    <submittedName>
        <fullName evidence="1">Uncharacterized protein</fullName>
    </submittedName>
</protein>
<gene>
    <name evidence="1" type="ORF">BV25DRAFT_1871286</name>
</gene>
<comment type="caution">
    <text evidence="1">The sequence shown here is derived from an EMBL/GenBank/DDBJ whole genome shotgun (WGS) entry which is preliminary data.</text>
</comment>
<dbReference type="Proteomes" id="UP000814140">
    <property type="component" value="Unassembled WGS sequence"/>
</dbReference>
<keyword evidence="2" id="KW-1185">Reference proteome</keyword>
<name>A0ACB8SVK1_9AGAM</name>